<proteinExistence type="inferred from homology"/>
<comment type="similarity">
    <text evidence="8">Belongs to the ATPase delta chain family.</text>
</comment>
<keyword evidence="6 8" id="KW-0139">CF(1)</keyword>
<comment type="function">
    <text evidence="8">F(1)F(0) ATP synthase produces ATP from ADP in the presence of a proton or sodium gradient. F-type ATPases consist of two structural domains, F(1) containing the extramembraneous catalytic core and F(0) containing the membrane proton channel, linked together by a central stalk and a peripheral stalk. During catalysis, ATP synthesis in the catalytic domain of F(1) is coupled via a rotary mechanism of the central stalk subunits to proton translocation.</text>
</comment>
<keyword evidence="10" id="KW-1185">Reference proteome</keyword>
<keyword evidence="2 8" id="KW-0813">Transport</keyword>
<dbReference type="GO" id="GO:0046933">
    <property type="term" value="F:proton-transporting ATP synthase activity, rotational mechanism"/>
    <property type="evidence" value="ECO:0007669"/>
    <property type="project" value="UniProtKB-UniRule"/>
</dbReference>
<comment type="function">
    <text evidence="8">This protein is part of the stalk that links CF(0) to CF(1). It either transmits conformational changes from CF(0) to CF(1) or is implicated in proton conduction.</text>
</comment>
<dbReference type="PANTHER" id="PTHR11910">
    <property type="entry name" value="ATP SYNTHASE DELTA CHAIN"/>
    <property type="match status" value="1"/>
</dbReference>
<protein>
    <recommendedName>
        <fullName evidence="8">ATP synthase subunit delta</fullName>
    </recommendedName>
    <alternativeName>
        <fullName evidence="8">ATP synthase F(1) sector subunit delta</fullName>
    </alternativeName>
    <alternativeName>
        <fullName evidence="8">F-type ATPase subunit delta</fullName>
        <shortName evidence="8">F-ATPase subunit delta</shortName>
    </alternativeName>
</protein>
<dbReference type="SUPFAM" id="SSF47928">
    <property type="entry name" value="N-terminal domain of the delta subunit of the F1F0-ATP synthase"/>
    <property type="match status" value="1"/>
</dbReference>
<evidence type="ECO:0000256" key="8">
    <source>
        <dbReference type="HAMAP-Rule" id="MF_01416"/>
    </source>
</evidence>
<name>A0A1I2LMH9_9GAMM</name>
<dbReference type="NCBIfam" id="TIGR01145">
    <property type="entry name" value="ATP_synt_delta"/>
    <property type="match status" value="1"/>
</dbReference>
<dbReference type="GO" id="GO:0005886">
    <property type="term" value="C:plasma membrane"/>
    <property type="evidence" value="ECO:0007669"/>
    <property type="project" value="UniProtKB-SubCell"/>
</dbReference>
<organism evidence="9 10">
    <name type="scientific">Neptunomonas qingdaonensis</name>
    <dbReference type="NCBI Taxonomy" id="1045558"/>
    <lineage>
        <taxon>Bacteria</taxon>
        <taxon>Pseudomonadati</taxon>
        <taxon>Pseudomonadota</taxon>
        <taxon>Gammaproteobacteria</taxon>
        <taxon>Oceanospirillales</taxon>
        <taxon>Oceanospirillaceae</taxon>
        <taxon>Neptunomonas</taxon>
    </lineage>
</organism>
<keyword evidence="4 8" id="KW-0406">Ion transport</keyword>
<dbReference type="Pfam" id="PF00213">
    <property type="entry name" value="OSCP"/>
    <property type="match status" value="1"/>
</dbReference>
<dbReference type="OrthoDB" id="9816221at2"/>
<comment type="subcellular location">
    <subcellularLocation>
        <location evidence="8">Cell membrane</location>
        <topology evidence="8">Peripheral membrane protein</topology>
    </subcellularLocation>
    <subcellularLocation>
        <location evidence="1">Membrane</location>
    </subcellularLocation>
</comment>
<dbReference type="HAMAP" id="MF_01416">
    <property type="entry name" value="ATP_synth_delta_bact"/>
    <property type="match status" value="1"/>
</dbReference>
<dbReference type="InterPro" id="IPR026015">
    <property type="entry name" value="ATP_synth_OSCP/delta_N_sf"/>
</dbReference>
<reference evidence="10" key="1">
    <citation type="submission" date="2016-10" db="EMBL/GenBank/DDBJ databases">
        <authorList>
            <person name="Varghese N."/>
            <person name="Submissions S."/>
        </authorList>
    </citation>
    <scope>NUCLEOTIDE SEQUENCE [LARGE SCALE GENOMIC DNA]</scope>
    <source>
        <strain evidence="10">CGMCC 1.10971</strain>
    </source>
</reference>
<sequence length="178" mass="19401">MAELNTVARPYTKAAFEFAQEKGNLDQWSKMLSTVATVASDSVMAKVLGNPALTSKQKASAMVAVCEDYLDEPGKNFIQLLAVNQRLGLLQEINAQFEQLKANLQRSVDVDVTTAYELDEQQQQKLTQALSAKLDRDVTLTSSVDKSILGGVILRSQDLVIDGSVRARLAKLAEALNS</sequence>
<gene>
    <name evidence="8" type="primary">atpH</name>
    <name evidence="9" type="ORF">SAMN05216175_10122</name>
</gene>
<dbReference type="InterPro" id="IPR000711">
    <property type="entry name" value="ATPase_OSCP/dsu"/>
</dbReference>
<dbReference type="STRING" id="1045558.SAMN05216175_10122"/>
<keyword evidence="8" id="KW-1003">Cell membrane</keyword>
<evidence type="ECO:0000256" key="7">
    <source>
        <dbReference type="ARBA" id="ARBA00023310"/>
    </source>
</evidence>
<accession>A0A1I2LMH9</accession>
<evidence type="ECO:0000256" key="6">
    <source>
        <dbReference type="ARBA" id="ARBA00023196"/>
    </source>
</evidence>
<evidence type="ECO:0000256" key="2">
    <source>
        <dbReference type="ARBA" id="ARBA00022448"/>
    </source>
</evidence>
<evidence type="ECO:0000256" key="1">
    <source>
        <dbReference type="ARBA" id="ARBA00004370"/>
    </source>
</evidence>
<keyword evidence="5 8" id="KW-0472">Membrane</keyword>
<dbReference type="NCBIfam" id="NF004402">
    <property type="entry name" value="PRK05758.2-2"/>
    <property type="match status" value="1"/>
</dbReference>
<dbReference type="PRINTS" id="PR00125">
    <property type="entry name" value="ATPASEDELTA"/>
</dbReference>
<dbReference type="EMBL" id="FOOU01000001">
    <property type="protein sequence ID" value="SFF78271.1"/>
    <property type="molecule type" value="Genomic_DNA"/>
</dbReference>
<dbReference type="AlphaFoldDB" id="A0A1I2LMH9"/>
<evidence type="ECO:0000313" key="9">
    <source>
        <dbReference type="EMBL" id="SFF78271.1"/>
    </source>
</evidence>
<keyword evidence="7 8" id="KW-0066">ATP synthesis</keyword>
<keyword evidence="3 8" id="KW-0375">Hydrogen ion transport</keyword>
<dbReference type="Proteomes" id="UP000198623">
    <property type="component" value="Unassembled WGS sequence"/>
</dbReference>
<evidence type="ECO:0000256" key="3">
    <source>
        <dbReference type="ARBA" id="ARBA00022781"/>
    </source>
</evidence>
<evidence type="ECO:0000313" key="10">
    <source>
        <dbReference type="Proteomes" id="UP000198623"/>
    </source>
</evidence>
<dbReference type="RefSeq" id="WP_090722836.1">
    <property type="nucleotide sequence ID" value="NZ_FOOU01000001.1"/>
</dbReference>
<evidence type="ECO:0000256" key="5">
    <source>
        <dbReference type="ARBA" id="ARBA00023136"/>
    </source>
</evidence>
<evidence type="ECO:0000256" key="4">
    <source>
        <dbReference type="ARBA" id="ARBA00023065"/>
    </source>
</evidence>
<dbReference type="Gene3D" id="1.10.520.20">
    <property type="entry name" value="N-terminal domain of the delta subunit of the F1F0-ATP synthase"/>
    <property type="match status" value="1"/>
</dbReference>
<dbReference type="GO" id="GO:0045259">
    <property type="term" value="C:proton-transporting ATP synthase complex"/>
    <property type="evidence" value="ECO:0007669"/>
    <property type="project" value="UniProtKB-KW"/>
</dbReference>